<feature type="transmembrane region" description="Helical" evidence="1">
    <location>
        <begin position="462"/>
        <end position="480"/>
    </location>
</feature>
<accession>A0B5U2</accession>
<keyword evidence="1" id="KW-1133">Transmembrane helix</keyword>
<dbReference type="GeneID" id="4462799"/>
<evidence type="ECO:0008006" key="4">
    <source>
        <dbReference type="Google" id="ProtNLM"/>
    </source>
</evidence>
<organism evidence="2 3">
    <name type="scientific">Methanothrix thermoacetophila (strain DSM 6194 / JCM 14653 / NBRC 101360 / PT)</name>
    <name type="common">Methanosaeta thermophila</name>
    <dbReference type="NCBI Taxonomy" id="349307"/>
    <lineage>
        <taxon>Archaea</taxon>
        <taxon>Methanobacteriati</taxon>
        <taxon>Methanobacteriota</taxon>
        <taxon>Stenosarchaea group</taxon>
        <taxon>Methanomicrobia</taxon>
        <taxon>Methanotrichales</taxon>
        <taxon>Methanotrichaceae</taxon>
        <taxon>Methanothrix</taxon>
    </lineage>
</organism>
<dbReference type="EMBL" id="CP000477">
    <property type="protein sequence ID" value="ABK14066.1"/>
    <property type="molecule type" value="Genomic_DNA"/>
</dbReference>
<reference evidence="2 3" key="1">
    <citation type="submission" date="2006-10" db="EMBL/GenBank/DDBJ databases">
        <title>Complete sequence of Methanosaeta thermophila PT.</title>
        <authorList>
            <consortium name="US DOE Joint Genome Institute"/>
            <person name="Copeland A."/>
            <person name="Lucas S."/>
            <person name="Lapidus A."/>
            <person name="Barry K."/>
            <person name="Detter J.C."/>
            <person name="Glavina del Rio T."/>
            <person name="Hammon N."/>
            <person name="Israni S."/>
            <person name="Pitluck S."/>
            <person name="Chain P."/>
            <person name="Malfatti S."/>
            <person name="Shin M."/>
            <person name="Vergez L."/>
            <person name="Schmutz J."/>
            <person name="Larimer F."/>
            <person name="Land M."/>
            <person name="Hauser L."/>
            <person name="Kyrpides N."/>
            <person name="Kim E."/>
            <person name="Smith K.S."/>
            <person name="Ingram-Smith C."/>
            <person name="Richardson P."/>
        </authorList>
    </citation>
    <scope>NUCLEOTIDE SEQUENCE [LARGE SCALE GENOMIC DNA]</scope>
    <source>
        <strain evidence="3">DSM 6194 / JCM 14653 / NBRC 101360 / PT</strain>
    </source>
</reference>
<evidence type="ECO:0000313" key="2">
    <source>
        <dbReference type="EMBL" id="ABK14066.1"/>
    </source>
</evidence>
<dbReference type="KEGG" id="mtp:Mthe_0269"/>
<keyword evidence="1" id="KW-0472">Membrane</keyword>
<dbReference type="RefSeq" id="WP_011695465.1">
    <property type="nucleotide sequence ID" value="NC_008553.1"/>
</dbReference>
<proteinExistence type="predicted"/>
<dbReference type="HOGENOM" id="CLU_037711_1_0_2"/>
<dbReference type="Proteomes" id="UP000000674">
    <property type="component" value="Chromosome"/>
</dbReference>
<sequence>MICRLRSSFLLLLLISITSDSSAVTISADEIMQKVVSGEPVILDGVSISGSLNLSRIEPQIVRRAFVITNSEMGDVDLSGLVFEDAVDLTSTKFDGMNFASAVFSDGAFFDRIVVSGDASFEGAHFKQDVSFSGSRFLGDAEMNFTAFDGYGYFADSAFLGDLHISSSSFQGFADFYGVCISGDFICLNTKFGDGAGFMSTEFDGDANFGMSSFAGYTSFDGSVFRGDANFALARFDKAVYFGDIRFEGDAIFGLTEFEGLANFAGTYFAEDLNLNSARIDAFVLDNTTFGRASGINLKGAEFRRLTAPWPHIRDHILYDGATYLALVKNYQELEWFEDADDCYYDYRREAQLRKPLGWGKIIDYLAWITCGYGVRPSYPFVWSIVLIPLFGLIFYLGKGIHRQSAAPNENPERLKEDFPAEEIPASLHESMYFSALIYLYAGPVEFRPSGIYRYLVILEGILGWLFLSLFLVCLGRVMIR</sequence>
<feature type="transmembrane region" description="Helical" evidence="1">
    <location>
        <begin position="381"/>
        <end position="398"/>
    </location>
</feature>
<protein>
    <recommendedName>
        <fullName evidence="4">Pentapeptide repeat protein</fullName>
    </recommendedName>
</protein>
<name>A0B5U2_METTP</name>
<keyword evidence="3" id="KW-1185">Reference proteome</keyword>
<dbReference type="OrthoDB" id="148296at2157"/>
<dbReference type="STRING" id="349307.Mthe_0269"/>
<evidence type="ECO:0000313" key="3">
    <source>
        <dbReference type="Proteomes" id="UP000000674"/>
    </source>
</evidence>
<keyword evidence="1" id="KW-0812">Transmembrane</keyword>
<dbReference type="InterPro" id="IPR001646">
    <property type="entry name" value="5peptide_repeat"/>
</dbReference>
<dbReference type="AlphaFoldDB" id="A0B5U2"/>
<evidence type="ECO:0000256" key="1">
    <source>
        <dbReference type="SAM" id="Phobius"/>
    </source>
</evidence>
<gene>
    <name evidence="2" type="ordered locus">Mthe_0269</name>
</gene>
<dbReference type="Pfam" id="PF13576">
    <property type="entry name" value="Pentapeptide_3"/>
    <property type="match status" value="1"/>
</dbReference>